<keyword evidence="2" id="KW-0805">Transcription regulation</keyword>
<dbReference type="InterPro" id="IPR036388">
    <property type="entry name" value="WH-like_DNA-bd_sf"/>
</dbReference>
<comment type="caution">
    <text evidence="7">The sequence shown here is derived from an EMBL/GenBank/DDBJ whole genome shotgun (WGS) entry which is preliminary data.</text>
</comment>
<keyword evidence="3" id="KW-0731">Sigma factor</keyword>
<evidence type="ECO:0000256" key="1">
    <source>
        <dbReference type="ARBA" id="ARBA00010641"/>
    </source>
</evidence>
<dbReference type="InterPro" id="IPR007627">
    <property type="entry name" value="RNA_pol_sigma70_r2"/>
</dbReference>
<protein>
    <recommendedName>
        <fullName evidence="9">RNA polymerase sigma-70 factor (ECF subfamily)</fullName>
    </recommendedName>
</protein>
<evidence type="ECO:0000313" key="8">
    <source>
        <dbReference type="Proteomes" id="UP001157186"/>
    </source>
</evidence>
<evidence type="ECO:0000256" key="4">
    <source>
        <dbReference type="ARBA" id="ARBA00023163"/>
    </source>
</evidence>
<dbReference type="SUPFAM" id="SSF88946">
    <property type="entry name" value="Sigma2 domain of RNA polymerase sigma factors"/>
    <property type="match status" value="1"/>
</dbReference>
<dbReference type="Pfam" id="PF08281">
    <property type="entry name" value="Sigma70_r4_2"/>
    <property type="match status" value="1"/>
</dbReference>
<dbReference type="InterPro" id="IPR013324">
    <property type="entry name" value="RNA_pol_sigma_r3/r4-like"/>
</dbReference>
<comment type="similarity">
    <text evidence="1">Belongs to the sigma-70 factor family. ECF subfamily.</text>
</comment>
<name>A0ABQ6GW68_9GAMM</name>
<dbReference type="RefSeq" id="WP_284244750.1">
    <property type="nucleotide sequence ID" value="NZ_BSST01000001.1"/>
</dbReference>
<gene>
    <name evidence="7" type="ORF">tinsulaeT_22120</name>
</gene>
<dbReference type="Gene3D" id="1.10.1740.10">
    <property type="match status" value="1"/>
</dbReference>
<dbReference type="NCBIfam" id="TIGR02937">
    <property type="entry name" value="sigma70-ECF"/>
    <property type="match status" value="1"/>
</dbReference>
<dbReference type="InterPro" id="IPR013325">
    <property type="entry name" value="RNA_pol_sigma_r2"/>
</dbReference>
<keyword evidence="8" id="KW-1185">Reference proteome</keyword>
<dbReference type="EMBL" id="BSST01000001">
    <property type="protein sequence ID" value="GLX78872.1"/>
    <property type="molecule type" value="Genomic_DNA"/>
</dbReference>
<dbReference type="Proteomes" id="UP001157186">
    <property type="component" value="Unassembled WGS sequence"/>
</dbReference>
<dbReference type="InterPro" id="IPR039425">
    <property type="entry name" value="RNA_pol_sigma-70-like"/>
</dbReference>
<evidence type="ECO:0000256" key="3">
    <source>
        <dbReference type="ARBA" id="ARBA00023082"/>
    </source>
</evidence>
<dbReference type="PANTHER" id="PTHR43133">
    <property type="entry name" value="RNA POLYMERASE ECF-TYPE SIGMA FACTO"/>
    <property type="match status" value="1"/>
</dbReference>
<evidence type="ECO:0000313" key="7">
    <source>
        <dbReference type="EMBL" id="GLX78872.1"/>
    </source>
</evidence>
<evidence type="ECO:0000259" key="5">
    <source>
        <dbReference type="Pfam" id="PF04542"/>
    </source>
</evidence>
<dbReference type="InterPro" id="IPR014284">
    <property type="entry name" value="RNA_pol_sigma-70_dom"/>
</dbReference>
<dbReference type="Pfam" id="PF04542">
    <property type="entry name" value="Sigma70_r2"/>
    <property type="match status" value="1"/>
</dbReference>
<reference evidence="7 8" key="1">
    <citation type="submission" date="2023-03" db="EMBL/GenBank/DDBJ databases">
        <title>Draft genome sequence of Thalassotalea insulae KCTC 62186T.</title>
        <authorList>
            <person name="Sawabe T."/>
        </authorList>
    </citation>
    <scope>NUCLEOTIDE SEQUENCE [LARGE SCALE GENOMIC DNA]</scope>
    <source>
        <strain evidence="7 8">KCTC 62186</strain>
    </source>
</reference>
<accession>A0ABQ6GW68</accession>
<dbReference type="SUPFAM" id="SSF88659">
    <property type="entry name" value="Sigma3 and sigma4 domains of RNA polymerase sigma factors"/>
    <property type="match status" value="1"/>
</dbReference>
<proteinExistence type="inferred from homology"/>
<feature type="domain" description="RNA polymerase sigma-70 region 2" evidence="5">
    <location>
        <begin position="24"/>
        <end position="90"/>
    </location>
</feature>
<dbReference type="PANTHER" id="PTHR43133:SF51">
    <property type="entry name" value="RNA POLYMERASE SIGMA FACTOR"/>
    <property type="match status" value="1"/>
</dbReference>
<dbReference type="Gene3D" id="1.10.10.10">
    <property type="entry name" value="Winged helix-like DNA-binding domain superfamily/Winged helix DNA-binding domain"/>
    <property type="match status" value="1"/>
</dbReference>
<sequence>MDIWEESIVEQMKQGRSDAFERCYRLISPQIYTVIFKICRQQDTAQELLHDTFADIFESLQFYKNKQSFIAWAKRIAFNNTLNFIKREKRMVFMGELPDDGFEVGACISQQVIDSQLIESLLAKVTEVERLVLWLFIVEQYNHEEIAVLVSKTPSYSKSIVSRALKRIRLFQEVKGHAYQ</sequence>
<keyword evidence="4" id="KW-0804">Transcription</keyword>
<dbReference type="InterPro" id="IPR013249">
    <property type="entry name" value="RNA_pol_sigma70_r4_t2"/>
</dbReference>
<organism evidence="7 8">
    <name type="scientific">Thalassotalea insulae</name>
    <dbReference type="NCBI Taxonomy" id="2056778"/>
    <lineage>
        <taxon>Bacteria</taxon>
        <taxon>Pseudomonadati</taxon>
        <taxon>Pseudomonadota</taxon>
        <taxon>Gammaproteobacteria</taxon>
        <taxon>Alteromonadales</taxon>
        <taxon>Colwelliaceae</taxon>
        <taxon>Thalassotalea</taxon>
    </lineage>
</organism>
<feature type="domain" description="RNA polymerase sigma factor 70 region 4 type 2" evidence="6">
    <location>
        <begin position="116"/>
        <end position="168"/>
    </location>
</feature>
<evidence type="ECO:0000259" key="6">
    <source>
        <dbReference type="Pfam" id="PF08281"/>
    </source>
</evidence>
<evidence type="ECO:0008006" key="9">
    <source>
        <dbReference type="Google" id="ProtNLM"/>
    </source>
</evidence>
<evidence type="ECO:0000256" key="2">
    <source>
        <dbReference type="ARBA" id="ARBA00023015"/>
    </source>
</evidence>